<feature type="compositionally biased region" description="Polar residues" evidence="1">
    <location>
        <begin position="152"/>
        <end position="165"/>
    </location>
</feature>
<keyword evidence="2" id="KW-0472">Membrane</keyword>
<dbReference type="Gramene" id="XM_028392282.1">
    <property type="protein sequence ID" value="XP_028248083.1"/>
    <property type="gene ID" value="LOC114425368"/>
</dbReference>
<evidence type="ECO:0000313" key="4">
    <source>
        <dbReference type="Proteomes" id="UP000289340"/>
    </source>
</evidence>
<reference evidence="3 4" key="1">
    <citation type="submission" date="2018-09" db="EMBL/GenBank/DDBJ databases">
        <title>A high-quality reference genome of wild soybean provides a powerful tool to mine soybean genomes.</title>
        <authorList>
            <person name="Xie M."/>
            <person name="Chung C.Y.L."/>
            <person name="Li M.-W."/>
            <person name="Wong F.-L."/>
            <person name="Chan T.-F."/>
            <person name="Lam H.-M."/>
        </authorList>
    </citation>
    <scope>NUCLEOTIDE SEQUENCE [LARGE SCALE GENOMIC DNA]</scope>
    <source>
        <strain evidence="4">cv. W05</strain>
        <tissue evidence="3">Hypocotyl of etiolated seedlings</tissue>
    </source>
</reference>
<dbReference type="InterPro" id="IPR040411">
    <property type="entry name" value="At5g23160-like"/>
</dbReference>
<dbReference type="PANTHER" id="PTHR34379">
    <property type="entry name" value="OS07G0553800 PROTEIN"/>
    <property type="match status" value="1"/>
</dbReference>
<evidence type="ECO:0000256" key="1">
    <source>
        <dbReference type="SAM" id="MobiDB-lite"/>
    </source>
</evidence>
<sequence length="254" mass="28420">MAKPKGSSKPKTSIFLCCFGSSHAMESSPTKGSYDPIISEMKKKKKKKKSTSTSWFSWRRIRLLKKSSAYQTVPLEASTSVHNHVPYSKSKSTFHHKPQAPTTNPSLPQLAPVLPGTPYYTPTQTRHGASKVEDTRQQSRASPASAKRQARRLSSSMQAQTTPKKAQNAYDPVVGMSVLVVTLVIMLFWGRLCAILCTSAWLYCTPRFRKSGGYVNDDEDLQTTKSKEVDLDSEEYKKKVIMEGLLGRNHRTMN</sequence>
<feature type="transmembrane region" description="Helical" evidence="2">
    <location>
        <begin position="173"/>
        <end position="203"/>
    </location>
</feature>
<name>A0A445J7E8_GLYSO</name>
<dbReference type="Proteomes" id="UP000289340">
    <property type="component" value="Chromosome 9"/>
</dbReference>
<keyword evidence="2" id="KW-0812">Transmembrane</keyword>
<accession>A0A445J7E8</accession>
<gene>
    <name evidence="3" type="ORF">D0Y65_025519</name>
</gene>
<comment type="caution">
    <text evidence="3">The sequence shown here is derived from an EMBL/GenBank/DDBJ whole genome shotgun (WGS) entry which is preliminary data.</text>
</comment>
<keyword evidence="2" id="KW-1133">Transmembrane helix</keyword>
<protein>
    <recommendedName>
        <fullName evidence="5">Transmembrane protein</fullName>
    </recommendedName>
</protein>
<evidence type="ECO:0008006" key="5">
    <source>
        <dbReference type="Google" id="ProtNLM"/>
    </source>
</evidence>
<feature type="region of interest" description="Disordered" evidence="1">
    <location>
        <begin position="24"/>
        <end position="51"/>
    </location>
</feature>
<organism evidence="3 4">
    <name type="scientific">Glycine soja</name>
    <name type="common">Wild soybean</name>
    <dbReference type="NCBI Taxonomy" id="3848"/>
    <lineage>
        <taxon>Eukaryota</taxon>
        <taxon>Viridiplantae</taxon>
        <taxon>Streptophyta</taxon>
        <taxon>Embryophyta</taxon>
        <taxon>Tracheophyta</taxon>
        <taxon>Spermatophyta</taxon>
        <taxon>Magnoliopsida</taxon>
        <taxon>eudicotyledons</taxon>
        <taxon>Gunneridae</taxon>
        <taxon>Pentapetalae</taxon>
        <taxon>rosids</taxon>
        <taxon>fabids</taxon>
        <taxon>Fabales</taxon>
        <taxon>Fabaceae</taxon>
        <taxon>Papilionoideae</taxon>
        <taxon>50 kb inversion clade</taxon>
        <taxon>NPAAA clade</taxon>
        <taxon>indigoferoid/millettioid clade</taxon>
        <taxon>Phaseoleae</taxon>
        <taxon>Glycine</taxon>
        <taxon>Glycine subgen. Soja</taxon>
    </lineage>
</organism>
<feature type="region of interest" description="Disordered" evidence="1">
    <location>
        <begin position="84"/>
        <end position="167"/>
    </location>
</feature>
<dbReference type="AlphaFoldDB" id="A0A445J7E8"/>
<proteinExistence type="predicted"/>
<keyword evidence="4" id="KW-1185">Reference proteome</keyword>
<dbReference type="EMBL" id="QZWG01000009">
    <property type="protein sequence ID" value="RZB94324.1"/>
    <property type="molecule type" value="Genomic_DNA"/>
</dbReference>
<evidence type="ECO:0000313" key="3">
    <source>
        <dbReference type="EMBL" id="RZB94324.1"/>
    </source>
</evidence>
<evidence type="ECO:0000256" key="2">
    <source>
        <dbReference type="SAM" id="Phobius"/>
    </source>
</evidence>
<dbReference type="PANTHER" id="PTHR34379:SF3">
    <property type="entry name" value="PROTEIN, PUTATIVE-RELATED"/>
    <property type="match status" value="1"/>
</dbReference>